<dbReference type="GO" id="GO:0044774">
    <property type="term" value="P:mitotic DNA integrity checkpoint signaling"/>
    <property type="evidence" value="ECO:0007669"/>
    <property type="project" value="TreeGrafter"/>
</dbReference>
<dbReference type="GO" id="GO:0005634">
    <property type="term" value="C:nucleus"/>
    <property type="evidence" value="ECO:0007669"/>
    <property type="project" value="TreeGrafter"/>
</dbReference>
<dbReference type="Pfam" id="PF17906">
    <property type="entry name" value="HTH_48"/>
    <property type="match status" value="1"/>
</dbReference>
<sequence length="212" mass="24719">MSEISEEIRYVMLFYYKKGKNAAQTCRQICEVYGADAVSERRTQEWFVRFRSGNFDVKDRPRSGRPVAEKVDEILQLVKQDRHVSCQEIANALRINHMTVWNHLKQAGYAKKLDVWVPHELTQSDAVCMVGLELGWEVLMHPPYSPDLAPSDYYLFRSLQNSLDGKTLADKRAVENHLKNFFADKPQKFYTDGIMKLPEKWQKVIDNNGQYI</sequence>
<dbReference type="OrthoDB" id="10032414at2759"/>
<dbReference type="PANTHER" id="PTHR46060">
    <property type="entry name" value="MARINER MOS1 TRANSPOSASE-LIKE PROTEIN"/>
    <property type="match status" value="1"/>
</dbReference>
<dbReference type="Gene3D" id="1.10.10.1450">
    <property type="match status" value="1"/>
</dbReference>
<dbReference type="GO" id="GO:0000793">
    <property type="term" value="C:condensed chromosome"/>
    <property type="evidence" value="ECO:0007669"/>
    <property type="project" value="TreeGrafter"/>
</dbReference>
<dbReference type="GO" id="GO:0042800">
    <property type="term" value="F:histone H3K4 methyltransferase activity"/>
    <property type="evidence" value="ECO:0007669"/>
    <property type="project" value="TreeGrafter"/>
</dbReference>
<dbReference type="InterPro" id="IPR036388">
    <property type="entry name" value="WH-like_DNA-bd_sf"/>
</dbReference>
<dbReference type="InterPro" id="IPR052709">
    <property type="entry name" value="Transposase-MT_Hybrid"/>
</dbReference>
<dbReference type="GO" id="GO:0006303">
    <property type="term" value="P:double-strand break repair via nonhomologous end joining"/>
    <property type="evidence" value="ECO:0007669"/>
    <property type="project" value="TreeGrafter"/>
</dbReference>
<evidence type="ECO:0000313" key="3">
    <source>
        <dbReference type="Proteomes" id="UP000007755"/>
    </source>
</evidence>
<evidence type="ECO:0000259" key="1">
    <source>
        <dbReference type="Pfam" id="PF17906"/>
    </source>
</evidence>
<evidence type="ECO:0000313" key="2">
    <source>
        <dbReference type="EMBL" id="EGI63356.1"/>
    </source>
</evidence>
<keyword evidence="2" id="KW-0489">Methyltransferase</keyword>
<dbReference type="InParanoid" id="F4WR17"/>
<accession>F4WR17</accession>
<dbReference type="EMBL" id="GL888282">
    <property type="protein sequence ID" value="EGI63356.1"/>
    <property type="molecule type" value="Genomic_DNA"/>
</dbReference>
<dbReference type="Gene3D" id="1.10.10.10">
    <property type="entry name" value="Winged helix-like DNA-binding domain superfamily/Winged helix DNA-binding domain"/>
    <property type="match status" value="1"/>
</dbReference>
<dbReference type="PANTHER" id="PTHR46060:SF2">
    <property type="entry name" value="HISTONE-LYSINE N-METHYLTRANSFERASE SETMAR"/>
    <property type="match status" value="1"/>
</dbReference>
<proteinExistence type="predicted"/>
<dbReference type="GO" id="GO:0003690">
    <property type="term" value="F:double-stranded DNA binding"/>
    <property type="evidence" value="ECO:0007669"/>
    <property type="project" value="TreeGrafter"/>
</dbReference>
<dbReference type="GO" id="GO:0035861">
    <property type="term" value="C:site of double-strand break"/>
    <property type="evidence" value="ECO:0007669"/>
    <property type="project" value="TreeGrafter"/>
</dbReference>
<dbReference type="GO" id="GO:0044547">
    <property type="term" value="F:DNA topoisomerase binding"/>
    <property type="evidence" value="ECO:0007669"/>
    <property type="project" value="TreeGrafter"/>
</dbReference>
<dbReference type="AlphaFoldDB" id="F4WR17"/>
<organism evidence="3">
    <name type="scientific">Acromyrmex echinatior</name>
    <name type="common">Panamanian leafcutter ant</name>
    <name type="synonym">Acromyrmex octospinosus echinatior</name>
    <dbReference type="NCBI Taxonomy" id="103372"/>
    <lineage>
        <taxon>Eukaryota</taxon>
        <taxon>Metazoa</taxon>
        <taxon>Ecdysozoa</taxon>
        <taxon>Arthropoda</taxon>
        <taxon>Hexapoda</taxon>
        <taxon>Insecta</taxon>
        <taxon>Pterygota</taxon>
        <taxon>Neoptera</taxon>
        <taxon>Endopterygota</taxon>
        <taxon>Hymenoptera</taxon>
        <taxon>Apocrita</taxon>
        <taxon>Aculeata</taxon>
        <taxon>Formicoidea</taxon>
        <taxon>Formicidae</taxon>
        <taxon>Myrmicinae</taxon>
        <taxon>Acromyrmex</taxon>
    </lineage>
</organism>
<protein>
    <submittedName>
        <fullName evidence="2">Histone-lysine N-methyltransferase SETMAR</fullName>
    </submittedName>
</protein>
<dbReference type="GO" id="GO:0046975">
    <property type="term" value="F:histone H3K36 methyltransferase activity"/>
    <property type="evidence" value="ECO:0007669"/>
    <property type="project" value="TreeGrafter"/>
</dbReference>
<dbReference type="Gene3D" id="3.30.420.10">
    <property type="entry name" value="Ribonuclease H-like superfamily/Ribonuclease H"/>
    <property type="match status" value="1"/>
</dbReference>
<dbReference type="GO" id="GO:0032259">
    <property type="term" value="P:methylation"/>
    <property type="evidence" value="ECO:0007669"/>
    <property type="project" value="UniProtKB-KW"/>
</dbReference>
<dbReference type="InterPro" id="IPR036397">
    <property type="entry name" value="RNaseH_sf"/>
</dbReference>
<dbReference type="GO" id="GO:0000729">
    <property type="term" value="P:DNA double-strand break processing"/>
    <property type="evidence" value="ECO:0007669"/>
    <property type="project" value="TreeGrafter"/>
</dbReference>
<keyword evidence="2" id="KW-0808">Transferase</keyword>
<dbReference type="GO" id="GO:0000014">
    <property type="term" value="F:single-stranded DNA endodeoxyribonuclease activity"/>
    <property type="evidence" value="ECO:0007669"/>
    <property type="project" value="TreeGrafter"/>
</dbReference>
<dbReference type="InterPro" id="IPR041426">
    <property type="entry name" value="Mos1_HTH"/>
</dbReference>
<dbReference type="GO" id="GO:0031297">
    <property type="term" value="P:replication fork processing"/>
    <property type="evidence" value="ECO:0007669"/>
    <property type="project" value="TreeGrafter"/>
</dbReference>
<dbReference type="GO" id="GO:0015074">
    <property type="term" value="P:DNA integration"/>
    <property type="evidence" value="ECO:0007669"/>
    <property type="project" value="TreeGrafter"/>
</dbReference>
<dbReference type="GO" id="GO:0003697">
    <property type="term" value="F:single-stranded DNA binding"/>
    <property type="evidence" value="ECO:0007669"/>
    <property type="project" value="TreeGrafter"/>
</dbReference>
<gene>
    <name evidence="2" type="ORF">G5I_08265</name>
</gene>
<feature type="domain" description="Mos1 transposase HTH" evidence="1">
    <location>
        <begin position="7"/>
        <end position="54"/>
    </location>
</feature>
<dbReference type="Proteomes" id="UP000007755">
    <property type="component" value="Unassembled WGS sequence"/>
</dbReference>
<reference evidence="2" key="1">
    <citation type="submission" date="2011-02" db="EMBL/GenBank/DDBJ databases">
        <title>The genome of the leaf-cutting ant Acromyrmex echinatior suggests key adaptations to social evolution and fungus farming.</title>
        <authorList>
            <person name="Nygaard S."/>
            <person name="Zhang G."/>
        </authorList>
    </citation>
    <scope>NUCLEOTIDE SEQUENCE</scope>
</reference>
<dbReference type="eggNOG" id="KOG3575">
    <property type="taxonomic scope" value="Eukaryota"/>
</dbReference>
<name>F4WR17_ACREC</name>
<keyword evidence="3" id="KW-1185">Reference proteome</keyword>